<sequence length="338" mass="36702">MAAQLGGQPVMVLKEGTQRTTGNEAQKGNIMAAKVVAMAIRTTLGPKGMDKMLTNSAGQVTITNDGATILDEMDIKHPAAKMIVEVAKTQDDEVGDGTTTAAVLAGELLAKAEELLEMKIHSTTISSGYKMAANKSHEILEDICIKISEDDDETLIKIADTALTGKGAESEKNKLAPVIVKAVKAIAQTEPDGKRIVDIKNILIERRVEGSIDDTGMVDGLIIDRIRTHESMPTRVENPKIALLITPIEVRTMEFKSEISFTSTNQRRSFIESEEQMVKEVVDKVINSGANVVFTQKGVDDLARHYLAKAGIFVVHRVKKKELKLLAESTNANIISNL</sequence>
<evidence type="ECO:0000313" key="1">
    <source>
        <dbReference type="EMBL" id="TKY92413.1"/>
    </source>
</evidence>
<reference evidence="1" key="1">
    <citation type="submission" date="2018-09" db="EMBL/GenBank/DDBJ databases">
        <title>A genomic encyclopedia of anaerobic methanotrophic archaea.</title>
        <authorList>
            <person name="Skennerton C.T."/>
            <person name="Chadwick G.L."/>
            <person name="Laso-Perez R."/>
            <person name="Leu A.O."/>
            <person name="Speth D.R."/>
            <person name="Yu H."/>
            <person name="Morgan-Lang C."/>
            <person name="Hatzenpichler R."/>
            <person name="Goudeau D."/>
            <person name="Malmstrom R."/>
            <person name="Woyke T."/>
            <person name="Hallam S."/>
            <person name="Tyson G.W."/>
            <person name="Wegener G."/>
            <person name="Boetius A."/>
            <person name="Orphan V.J."/>
        </authorList>
    </citation>
    <scope>NUCLEOTIDE SEQUENCE</scope>
    <source>
        <strain evidence="1">CONS3730D10UFb2</strain>
    </source>
</reference>
<name>A0AC61SCS5_9EURY</name>
<comment type="caution">
    <text evidence="1">The sequence shown here is derived from an EMBL/GenBank/DDBJ whole genome shotgun (WGS) entry which is preliminary data.</text>
</comment>
<gene>
    <name evidence="1" type="ORF">C5S46_00805</name>
</gene>
<evidence type="ECO:0000313" key="2">
    <source>
        <dbReference type="Proteomes" id="UP000315423"/>
    </source>
</evidence>
<dbReference type="Proteomes" id="UP000315423">
    <property type="component" value="Unassembled WGS sequence"/>
</dbReference>
<accession>A0AC61SCS5</accession>
<feature type="non-terminal residue" evidence="1">
    <location>
        <position position="338"/>
    </location>
</feature>
<proteinExistence type="predicted"/>
<organism evidence="1 2">
    <name type="scientific">Candidatus Methanomarinus sp</name>
    <dbReference type="NCBI Taxonomy" id="3386244"/>
    <lineage>
        <taxon>Archaea</taxon>
        <taxon>Methanobacteriati</taxon>
        <taxon>Methanobacteriota</taxon>
        <taxon>Stenosarchaea group</taxon>
        <taxon>Methanomicrobia</taxon>
        <taxon>Methanosarcinales</taxon>
        <taxon>ANME-2 cluster</taxon>
        <taxon>Candidatus Methanocomedenaceae</taxon>
        <taxon>Candidatus Methanomarinus</taxon>
    </lineage>
</organism>
<dbReference type="EMBL" id="QYBA01000023">
    <property type="protein sequence ID" value="TKY92413.1"/>
    <property type="molecule type" value="Genomic_DNA"/>
</dbReference>
<protein>
    <submittedName>
        <fullName evidence="1">Thermosome subunit</fullName>
    </submittedName>
</protein>